<dbReference type="SFLD" id="SFLDS00003">
    <property type="entry name" value="Haloacid_Dehalogenase"/>
    <property type="match status" value="1"/>
</dbReference>
<dbReference type="EMBL" id="QFNF01000001">
    <property type="protein sequence ID" value="PZO81078.1"/>
    <property type="molecule type" value="Genomic_DNA"/>
</dbReference>
<dbReference type="Gene3D" id="3.40.50.1000">
    <property type="entry name" value="HAD superfamily/HAD-like"/>
    <property type="match status" value="1"/>
</dbReference>
<dbReference type="InterPro" id="IPR006423">
    <property type="entry name" value="Lipo_e_P4"/>
</dbReference>
<evidence type="ECO:0000313" key="3">
    <source>
        <dbReference type="EMBL" id="PZO81078.1"/>
    </source>
</evidence>
<proteinExistence type="predicted"/>
<accession>A0A2W5BIT8</accession>
<dbReference type="InterPro" id="IPR023214">
    <property type="entry name" value="HAD_sf"/>
</dbReference>
<feature type="signal peptide" evidence="2">
    <location>
        <begin position="1"/>
        <end position="23"/>
    </location>
</feature>
<comment type="caution">
    <text evidence="3">The sequence shown here is derived from an EMBL/GenBank/DDBJ whole genome shotgun (WGS) entry which is preliminary data.</text>
</comment>
<dbReference type="PANTHER" id="PTHR31284">
    <property type="entry name" value="ACID PHOSPHATASE-LIKE PROTEIN"/>
    <property type="match status" value="1"/>
</dbReference>
<dbReference type="AlphaFoldDB" id="A0A2W5BIT8"/>
<keyword evidence="1 2" id="KW-0732">Signal</keyword>
<dbReference type="GO" id="GO:0009279">
    <property type="term" value="C:cell outer membrane"/>
    <property type="evidence" value="ECO:0007669"/>
    <property type="project" value="InterPro"/>
</dbReference>
<gene>
    <name evidence="3" type="ORF">DI632_00425</name>
</gene>
<evidence type="ECO:0000256" key="2">
    <source>
        <dbReference type="SAM" id="SignalP"/>
    </source>
</evidence>
<dbReference type="SFLD" id="SFLDG01125">
    <property type="entry name" value="C1.1:_Acid_Phosphatase_Like"/>
    <property type="match status" value="1"/>
</dbReference>
<dbReference type="PROSITE" id="PS51257">
    <property type="entry name" value="PROKAR_LIPOPROTEIN"/>
    <property type="match status" value="1"/>
</dbReference>
<evidence type="ECO:0000256" key="1">
    <source>
        <dbReference type="ARBA" id="ARBA00022729"/>
    </source>
</evidence>
<organism evidence="3 4">
    <name type="scientific">Sphingomonas hengshuiensis</name>
    <dbReference type="NCBI Taxonomy" id="1609977"/>
    <lineage>
        <taxon>Bacteria</taxon>
        <taxon>Pseudomonadati</taxon>
        <taxon>Pseudomonadota</taxon>
        <taxon>Alphaproteobacteria</taxon>
        <taxon>Sphingomonadales</taxon>
        <taxon>Sphingomonadaceae</taxon>
        <taxon>Sphingomonas</taxon>
    </lineage>
</organism>
<dbReference type="SUPFAM" id="SSF56784">
    <property type="entry name" value="HAD-like"/>
    <property type="match status" value="1"/>
</dbReference>
<name>A0A2W5BIT8_9SPHN</name>
<evidence type="ECO:0000313" key="4">
    <source>
        <dbReference type="Proteomes" id="UP000248614"/>
    </source>
</evidence>
<reference evidence="3 4" key="1">
    <citation type="submission" date="2017-08" db="EMBL/GenBank/DDBJ databases">
        <title>Infants hospitalized years apart are colonized by the same room-sourced microbial strains.</title>
        <authorList>
            <person name="Brooks B."/>
            <person name="Olm M.R."/>
            <person name="Firek B.A."/>
            <person name="Baker R."/>
            <person name="Thomas B.C."/>
            <person name="Morowitz M.J."/>
            <person name="Banfield J.F."/>
        </authorList>
    </citation>
    <scope>NUCLEOTIDE SEQUENCE [LARGE SCALE GENOMIC DNA]</scope>
    <source>
        <strain evidence="3">S2_018_000_R3_110</strain>
    </source>
</reference>
<protein>
    <submittedName>
        <fullName evidence="3">Acid phosphatase</fullName>
    </submittedName>
</protein>
<dbReference type="PANTHER" id="PTHR31284:SF10">
    <property type="entry name" value="ACID PHOSPHATASE-LIKE PROTEIN"/>
    <property type="match status" value="1"/>
</dbReference>
<dbReference type="Proteomes" id="UP000248614">
    <property type="component" value="Unassembled WGS sequence"/>
</dbReference>
<sequence>MMRAGRALTLGMGAAALSGCVVAVGNRSAPVAPATVSGVPAGMQYLYGSGEAAGASRQTYAALVRYVQQYQRDRMTLRRMPLSAVLAPDATLAQPGQLPCTGAPAVVFDVDETVLLNTGYEYADARGGLAYDAARWERWERSDGRATRAVPGAVEALAQLRAAGVTVVFNSNRNAATAAFTEGVLNRAGLGPAKHGSTLFLKGDAPGGSAKDARRALIASRFCVVALVGDQLGDFSDLFNTGLKPAERRAAADSPAIAPLWGNGWFVLPNPVYGTALAGDFDDVFPNDLRWSDPGARKE</sequence>
<dbReference type="InterPro" id="IPR036412">
    <property type="entry name" value="HAD-like_sf"/>
</dbReference>
<dbReference type="Pfam" id="PF03767">
    <property type="entry name" value="Acid_phosphat_B"/>
    <property type="match status" value="1"/>
</dbReference>
<feature type="chain" id="PRO_5015935363" evidence="2">
    <location>
        <begin position="24"/>
        <end position="299"/>
    </location>
</feature>
<dbReference type="InterPro" id="IPR005519">
    <property type="entry name" value="Acid_phosphat_B-like"/>
</dbReference>